<evidence type="ECO:0000313" key="3">
    <source>
        <dbReference type="Proteomes" id="UP000823617"/>
    </source>
</evidence>
<keyword evidence="1" id="KW-0472">Membrane</keyword>
<dbReference type="Pfam" id="PF14899">
    <property type="entry name" value="DUF4492"/>
    <property type="match status" value="1"/>
</dbReference>
<dbReference type="EMBL" id="JADIMK010000068">
    <property type="protein sequence ID" value="MBO8455999.1"/>
    <property type="molecule type" value="Genomic_DNA"/>
</dbReference>
<reference evidence="2" key="2">
    <citation type="journal article" date="2021" name="PeerJ">
        <title>Extensive microbial diversity within the chicken gut microbiome revealed by metagenomics and culture.</title>
        <authorList>
            <person name="Gilroy R."/>
            <person name="Ravi A."/>
            <person name="Getino M."/>
            <person name="Pursley I."/>
            <person name="Horton D.L."/>
            <person name="Alikhan N.F."/>
            <person name="Baker D."/>
            <person name="Gharbi K."/>
            <person name="Hall N."/>
            <person name="Watson M."/>
            <person name="Adriaenssens E.M."/>
            <person name="Foster-Nyarko E."/>
            <person name="Jarju S."/>
            <person name="Secka A."/>
            <person name="Antonio M."/>
            <person name="Oren A."/>
            <person name="Chaudhuri R.R."/>
            <person name="La Ragione R."/>
            <person name="Hildebrand F."/>
            <person name="Pallen M.J."/>
        </authorList>
    </citation>
    <scope>NUCLEOTIDE SEQUENCE</scope>
    <source>
        <strain evidence="2">B1-3475</strain>
    </source>
</reference>
<dbReference type="InterPro" id="IPR027853">
    <property type="entry name" value="DUF4492"/>
</dbReference>
<evidence type="ECO:0000313" key="2">
    <source>
        <dbReference type="EMBL" id="MBO8455999.1"/>
    </source>
</evidence>
<reference evidence="2" key="1">
    <citation type="submission" date="2020-10" db="EMBL/GenBank/DDBJ databases">
        <authorList>
            <person name="Gilroy R."/>
        </authorList>
    </citation>
    <scope>NUCLEOTIDE SEQUENCE</scope>
    <source>
        <strain evidence="2">B1-3475</strain>
    </source>
</reference>
<keyword evidence="1" id="KW-1133">Transmembrane helix</keyword>
<evidence type="ECO:0000256" key="1">
    <source>
        <dbReference type="SAM" id="Phobius"/>
    </source>
</evidence>
<feature type="transmembrane region" description="Helical" evidence="1">
    <location>
        <begin position="27"/>
        <end position="46"/>
    </location>
</feature>
<dbReference type="Proteomes" id="UP000823617">
    <property type="component" value="Unassembled WGS sequence"/>
</dbReference>
<gene>
    <name evidence="2" type="ORF">IAC08_06305</name>
</gene>
<dbReference type="AlphaFoldDB" id="A0A9D9HLF6"/>
<keyword evidence="1" id="KW-0812">Transmembrane</keyword>
<organism evidence="2 3">
    <name type="scientific">Candidatus Cryptobacteroides intestinigallinarum</name>
    <dbReference type="NCBI Taxonomy" id="2840767"/>
    <lineage>
        <taxon>Bacteria</taxon>
        <taxon>Pseudomonadati</taxon>
        <taxon>Bacteroidota</taxon>
        <taxon>Bacteroidia</taxon>
        <taxon>Bacteroidales</taxon>
        <taxon>Candidatus Cryptobacteroides</taxon>
    </lineage>
</organism>
<sequence length="77" mass="9164">MWVLRKLTSVWRFYADGFRNMTWGRPLWILIILKLVILFAILRVFFFQPVLAGKSDEQKSDFVGEELINHMTDNTDD</sequence>
<accession>A0A9D9HLF6</accession>
<name>A0A9D9HLF6_9BACT</name>
<comment type="caution">
    <text evidence="2">The sequence shown here is derived from an EMBL/GenBank/DDBJ whole genome shotgun (WGS) entry which is preliminary data.</text>
</comment>
<proteinExistence type="predicted"/>
<protein>
    <submittedName>
        <fullName evidence="2">DUF4492 domain-containing protein</fullName>
    </submittedName>
</protein>